<evidence type="ECO:0000313" key="3">
    <source>
        <dbReference type="EMBL" id="SVC33936.1"/>
    </source>
</evidence>
<dbReference type="GO" id="GO:0019631">
    <property type="term" value="P:quinate catabolic process"/>
    <property type="evidence" value="ECO:0007669"/>
    <property type="project" value="TreeGrafter"/>
</dbReference>
<dbReference type="PIRSF" id="PIRSF001399">
    <property type="entry name" value="DHquinase_II"/>
    <property type="match status" value="1"/>
</dbReference>
<gene>
    <name evidence="3" type="ORF">METZ01_LOCUS286790</name>
</gene>
<reference evidence="3" key="1">
    <citation type="submission" date="2018-05" db="EMBL/GenBank/DDBJ databases">
        <authorList>
            <person name="Lanie J.A."/>
            <person name="Ng W.-L."/>
            <person name="Kazmierczak K.M."/>
            <person name="Andrzejewski T.M."/>
            <person name="Davidsen T.M."/>
            <person name="Wayne K.J."/>
            <person name="Tettelin H."/>
            <person name="Glass J.I."/>
            <person name="Rusch D."/>
            <person name="Podicherti R."/>
            <person name="Tsui H.-C.T."/>
            <person name="Winkler M.E."/>
        </authorList>
    </citation>
    <scope>NUCLEOTIDE SEQUENCE</scope>
</reference>
<dbReference type="PANTHER" id="PTHR21272">
    <property type="entry name" value="CATABOLIC 3-DEHYDROQUINASE"/>
    <property type="match status" value="1"/>
</dbReference>
<protein>
    <recommendedName>
        <fullName evidence="1">3-dehydroquinate dehydratase</fullName>
        <ecNumber evidence="1">4.2.1.10</ecNumber>
    </recommendedName>
</protein>
<sequence>MKILVLQGPNLNLIGVKSAQAGKSVTLDKINTALRREVRNTEIELKIFQTHKIYMAVSFLQRNRNTASGILIAPMAWAKYEYSLLETLQLIRLPVVQVFVEGDFLFQTTKEESILAPVSTASISRGDPIIAFTGGLKMLIDYIS</sequence>
<name>A0A382LB55_9ZZZZ</name>
<dbReference type="PANTHER" id="PTHR21272:SF3">
    <property type="entry name" value="CATABOLIC 3-DEHYDROQUINASE"/>
    <property type="match status" value="1"/>
</dbReference>
<dbReference type="Pfam" id="PF01220">
    <property type="entry name" value="DHquinase_II"/>
    <property type="match status" value="1"/>
</dbReference>
<dbReference type="EC" id="4.2.1.10" evidence="1"/>
<evidence type="ECO:0000256" key="1">
    <source>
        <dbReference type="ARBA" id="ARBA00012060"/>
    </source>
</evidence>
<dbReference type="Gene3D" id="3.40.50.9100">
    <property type="entry name" value="Dehydroquinase, class II"/>
    <property type="match status" value="1"/>
</dbReference>
<proteinExistence type="predicted"/>
<dbReference type="AlphaFoldDB" id="A0A382LB55"/>
<keyword evidence="2" id="KW-0456">Lyase</keyword>
<dbReference type="SUPFAM" id="SSF52304">
    <property type="entry name" value="Type II 3-dehydroquinate dehydratase"/>
    <property type="match status" value="1"/>
</dbReference>
<organism evidence="3">
    <name type="scientific">marine metagenome</name>
    <dbReference type="NCBI Taxonomy" id="408172"/>
    <lineage>
        <taxon>unclassified sequences</taxon>
        <taxon>metagenomes</taxon>
        <taxon>ecological metagenomes</taxon>
    </lineage>
</organism>
<dbReference type="InterPro" id="IPR036441">
    <property type="entry name" value="DHquinase_II_sf"/>
</dbReference>
<dbReference type="InterPro" id="IPR001874">
    <property type="entry name" value="DHquinase_II"/>
</dbReference>
<dbReference type="EMBL" id="UINC01085943">
    <property type="protein sequence ID" value="SVC33936.1"/>
    <property type="molecule type" value="Genomic_DNA"/>
</dbReference>
<accession>A0A382LB55</accession>
<evidence type="ECO:0000256" key="2">
    <source>
        <dbReference type="ARBA" id="ARBA00023239"/>
    </source>
</evidence>
<dbReference type="GO" id="GO:0003855">
    <property type="term" value="F:3-dehydroquinate dehydratase activity"/>
    <property type="evidence" value="ECO:0007669"/>
    <property type="project" value="UniProtKB-EC"/>
</dbReference>